<keyword evidence="3" id="KW-1185">Reference proteome</keyword>
<dbReference type="GO" id="GO:0008168">
    <property type="term" value="F:methyltransferase activity"/>
    <property type="evidence" value="ECO:0007669"/>
    <property type="project" value="UniProtKB-KW"/>
</dbReference>
<dbReference type="RefSeq" id="WP_332079864.1">
    <property type="nucleotide sequence ID" value="NZ_JAZHYN010000001.1"/>
</dbReference>
<dbReference type="GO" id="GO:0032259">
    <property type="term" value="P:methylation"/>
    <property type="evidence" value="ECO:0007669"/>
    <property type="project" value="UniProtKB-KW"/>
</dbReference>
<protein>
    <submittedName>
        <fullName evidence="2">Class I SAM-dependent methyltransferase</fullName>
        <ecNumber evidence="2">2.1.1.-</ecNumber>
    </submittedName>
</protein>
<proteinExistence type="predicted"/>
<dbReference type="Pfam" id="PF13649">
    <property type="entry name" value="Methyltransf_25"/>
    <property type="match status" value="1"/>
</dbReference>
<dbReference type="PANTHER" id="PTHR43591:SF24">
    <property type="entry name" value="2-METHOXY-6-POLYPRENYL-1,4-BENZOQUINOL METHYLASE, MITOCHONDRIAL"/>
    <property type="match status" value="1"/>
</dbReference>
<accession>A0ABU7XC61</accession>
<comment type="caution">
    <text evidence="2">The sequence shown here is derived from an EMBL/GenBank/DDBJ whole genome shotgun (WGS) entry which is preliminary data.</text>
</comment>
<evidence type="ECO:0000259" key="1">
    <source>
        <dbReference type="Pfam" id="PF13649"/>
    </source>
</evidence>
<dbReference type="EMBL" id="JAZHYN010000001">
    <property type="protein sequence ID" value="MEF3364979.1"/>
    <property type="molecule type" value="Genomic_DNA"/>
</dbReference>
<dbReference type="EC" id="2.1.1.-" evidence="2"/>
<feature type="domain" description="Methyltransferase" evidence="1">
    <location>
        <begin position="61"/>
        <end position="154"/>
    </location>
</feature>
<organism evidence="2 3">
    <name type="scientific">Methylocystis borbori</name>
    <dbReference type="NCBI Taxonomy" id="3118750"/>
    <lineage>
        <taxon>Bacteria</taxon>
        <taxon>Pseudomonadati</taxon>
        <taxon>Pseudomonadota</taxon>
        <taxon>Alphaproteobacteria</taxon>
        <taxon>Hyphomicrobiales</taxon>
        <taxon>Methylocystaceae</taxon>
        <taxon>Methylocystis</taxon>
    </lineage>
</organism>
<gene>
    <name evidence="2" type="ORF">V3H18_00360</name>
</gene>
<dbReference type="SUPFAM" id="SSF53335">
    <property type="entry name" value="S-adenosyl-L-methionine-dependent methyltransferases"/>
    <property type="match status" value="1"/>
</dbReference>
<dbReference type="InterPro" id="IPR029063">
    <property type="entry name" value="SAM-dependent_MTases_sf"/>
</dbReference>
<evidence type="ECO:0000313" key="3">
    <source>
        <dbReference type="Proteomes" id="UP001350748"/>
    </source>
</evidence>
<keyword evidence="2" id="KW-0489">Methyltransferase</keyword>
<dbReference type="Gene3D" id="3.40.50.150">
    <property type="entry name" value="Vaccinia Virus protein VP39"/>
    <property type="match status" value="1"/>
</dbReference>
<reference evidence="2 3" key="1">
    <citation type="submission" date="2024-02" db="EMBL/GenBank/DDBJ databases">
        <authorList>
            <person name="Grouzdev D."/>
        </authorList>
    </citation>
    <scope>NUCLEOTIDE SEQUENCE [LARGE SCALE GENOMIC DNA]</scope>
    <source>
        <strain evidence="2 3">9N</strain>
    </source>
</reference>
<name>A0ABU7XC61_9HYPH</name>
<dbReference type="Proteomes" id="UP001350748">
    <property type="component" value="Unassembled WGS sequence"/>
</dbReference>
<sequence length="263" mass="29415">MSEDEKRLAVEFAQNESHVDPVAAVLIGATNGIAYKHLIGRLREYPIPKIRLSDGGGRTLLDIGCSWGRWSIAARRKDYRVVGLDPSLGAIMAARRISRKMGLSIDFVCGDARYLPFASHSFDNVFSYSVIQHFSKVDAAHAVGEMSRVTKDGGIVLVQMPNRYGLRSQMHLAKRGYSEGTGFEVRYWTLPELERLFSQAVGPTESSVHCFFGLGLEPSDLRLMPPHTKFFIVASEMLKYFAKRAPVLRRVADSVYMRSIKIA</sequence>
<keyword evidence="2" id="KW-0808">Transferase</keyword>
<dbReference type="PANTHER" id="PTHR43591">
    <property type="entry name" value="METHYLTRANSFERASE"/>
    <property type="match status" value="1"/>
</dbReference>
<dbReference type="InterPro" id="IPR041698">
    <property type="entry name" value="Methyltransf_25"/>
</dbReference>
<dbReference type="CDD" id="cd02440">
    <property type="entry name" value="AdoMet_MTases"/>
    <property type="match status" value="1"/>
</dbReference>
<evidence type="ECO:0000313" key="2">
    <source>
        <dbReference type="EMBL" id="MEF3364979.1"/>
    </source>
</evidence>